<dbReference type="EMBL" id="RBSQ01000492">
    <property type="protein sequence ID" value="RMS56811.1"/>
    <property type="molecule type" value="Genomic_DNA"/>
</dbReference>
<dbReference type="AlphaFoldDB" id="A0A3M5E4W7"/>
<comment type="caution">
    <text evidence="1">The sequence shown here is derived from an EMBL/GenBank/DDBJ whole genome shotgun (WGS) entry which is preliminary data.</text>
</comment>
<evidence type="ECO:0000313" key="1">
    <source>
        <dbReference type="EMBL" id="RMS56811.1"/>
    </source>
</evidence>
<proteinExistence type="predicted"/>
<gene>
    <name evidence="1" type="ORF">ALP65_02684</name>
</gene>
<evidence type="ECO:0000313" key="2">
    <source>
        <dbReference type="Proteomes" id="UP000270834"/>
    </source>
</evidence>
<accession>A0A3M5E4W7</accession>
<protein>
    <submittedName>
        <fullName evidence="1">Uncharacterized protein</fullName>
    </submittedName>
</protein>
<reference evidence="1 2" key="1">
    <citation type="submission" date="2018-08" db="EMBL/GenBank/DDBJ databases">
        <title>Recombination of ecologically and evolutionarily significant loci maintains genetic cohesion in the Pseudomonas syringae species complex.</title>
        <authorList>
            <person name="Dillon M."/>
            <person name="Thakur S."/>
            <person name="Almeida R.N.D."/>
            <person name="Weir B.S."/>
            <person name="Guttman D.S."/>
        </authorList>
    </citation>
    <scope>NUCLEOTIDE SEQUENCE [LARGE SCALE GENOMIC DNA]</scope>
    <source>
        <strain evidence="1 2">ICMP 7846</strain>
    </source>
</reference>
<name>A0A3M5E4W7_PSEAI</name>
<dbReference type="Proteomes" id="UP000270834">
    <property type="component" value="Unassembled WGS sequence"/>
</dbReference>
<organism evidence="1 2">
    <name type="scientific">Pseudomonas aeruginosa</name>
    <dbReference type="NCBI Taxonomy" id="287"/>
    <lineage>
        <taxon>Bacteria</taxon>
        <taxon>Pseudomonadati</taxon>
        <taxon>Pseudomonadota</taxon>
        <taxon>Gammaproteobacteria</taxon>
        <taxon>Pseudomonadales</taxon>
        <taxon>Pseudomonadaceae</taxon>
        <taxon>Pseudomonas</taxon>
    </lineage>
</organism>
<sequence>MTAAWGSAGLPARSAMTPMTKGSWTFFSAPYNSTSYSICTRGARFLAMNF</sequence>